<dbReference type="InterPro" id="IPR018368">
    <property type="entry name" value="ClpA/B_CS1"/>
</dbReference>
<dbReference type="InterPro" id="IPR003593">
    <property type="entry name" value="AAA+_ATPase"/>
</dbReference>
<accession>A0A1T4NUW9</accession>
<dbReference type="PANTHER" id="PTHR11638">
    <property type="entry name" value="ATP-DEPENDENT CLP PROTEASE"/>
    <property type="match status" value="1"/>
</dbReference>
<dbReference type="Pfam" id="PF10431">
    <property type="entry name" value="ClpB_D2-small"/>
    <property type="match status" value="1"/>
</dbReference>
<keyword evidence="2 6" id="KW-0547">Nucleotide-binding</keyword>
<dbReference type="InterPro" id="IPR027417">
    <property type="entry name" value="P-loop_NTPase"/>
</dbReference>
<dbReference type="InterPro" id="IPR001270">
    <property type="entry name" value="ClpA/B"/>
</dbReference>
<dbReference type="SUPFAM" id="SSF52540">
    <property type="entry name" value="P-loop containing nucleoside triphosphate hydrolases"/>
    <property type="match status" value="2"/>
</dbReference>
<dbReference type="Gene3D" id="3.40.50.300">
    <property type="entry name" value="P-loop containing nucleotide triphosphate hydrolases"/>
    <property type="match status" value="2"/>
</dbReference>
<dbReference type="PANTHER" id="PTHR11638:SF175">
    <property type="entry name" value="ATP-DEPENDENT CLP PROTEASE, ATP-BINDING SUBUNIT CLPC"/>
    <property type="match status" value="1"/>
</dbReference>
<dbReference type="EMBL" id="FUXA01000010">
    <property type="protein sequence ID" value="SJZ82862.1"/>
    <property type="molecule type" value="Genomic_DNA"/>
</dbReference>
<dbReference type="GO" id="GO:0005524">
    <property type="term" value="F:ATP binding"/>
    <property type="evidence" value="ECO:0007669"/>
    <property type="project" value="UniProtKB-KW"/>
</dbReference>
<organism evidence="9 10">
    <name type="scientific">Eubacterium ruminantium</name>
    <dbReference type="NCBI Taxonomy" id="42322"/>
    <lineage>
        <taxon>Bacteria</taxon>
        <taxon>Bacillati</taxon>
        <taxon>Bacillota</taxon>
        <taxon>Clostridia</taxon>
        <taxon>Eubacteriales</taxon>
        <taxon>Eubacteriaceae</taxon>
        <taxon>Eubacterium</taxon>
    </lineage>
</organism>
<dbReference type="Gene3D" id="1.10.8.60">
    <property type="match status" value="2"/>
</dbReference>
<evidence type="ECO:0000313" key="10">
    <source>
        <dbReference type="Proteomes" id="UP000189857"/>
    </source>
</evidence>
<dbReference type="OrthoDB" id="9803641at2"/>
<keyword evidence="3 6" id="KW-0067">ATP-binding</keyword>
<evidence type="ECO:0000256" key="4">
    <source>
        <dbReference type="ARBA" id="ARBA00023186"/>
    </source>
</evidence>
<dbReference type="Pfam" id="PF07724">
    <property type="entry name" value="AAA_2"/>
    <property type="match status" value="1"/>
</dbReference>
<dbReference type="GO" id="GO:0016887">
    <property type="term" value="F:ATP hydrolysis activity"/>
    <property type="evidence" value="ECO:0007669"/>
    <property type="project" value="InterPro"/>
</dbReference>
<dbReference type="SMART" id="SM00382">
    <property type="entry name" value="AAA"/>
    <property type="match status" value="2"/>
</dbReference>
<keyword evidence="4 6" id="KW-0143">Chaperone</keyword>
<keyword evidence="1 5" id="KW-0677">Repeat</keyword>
<dbReference type="SMART" id="SM01086">
    <property type="entry name" value="ClpB_D2-small"/>
    <property type="match status" value="1"/>
</dbReference>
<dbReference type="AlphaFoldDB" id="A0A1T4NUW9"/>
<sequence length="819" mass="91538">MKYEFTGAASEALNEARAFSKKSGRGLVETSHILCGLFTAGTGIAYKILEKAGVDEKTLRSVAEETHDNATELLNSGDNEFTGKSREVLDNAGKEAYALRSLKCGTEHILLALIKTDGSTAISIFSRLKIDIKKVYLDILVSCGMNPESAEKDYSSFVQLRNKKAKGKLPMPALMQYSRNLNAEAERGNLDPVIGRDIETKRVMQILCRRMKNNACLVGEPGVGKTAIVEGLAQLIESGNVPENLRDKKILSLDLSGMVAGSKYRGEFEDRIKKTINEVKAAGNVILFIDELHTLVGAGNAEGSMDASNILKPSLSRGEIQVIGATTREEYRKYIEKDAALERRFQPVSVEEPTPEETLLILKGIKHKYEEHHGTVYSEEALKAAIDYSVRYINDRFLPDKAIDLIDEAGARKNLGFITDISVIQNQKDKIKELEELLEKCIIEDRIGDAGSIKKRLDRAKKKYQEMLRGNKDESSVNLITEDDIADVISIWTKIPVSKITESETKKLIKLEDKLHERVIGQDEAVKAVATAIRRGRVGLKSPGRPIGSFLFLGPTGVGKTELSKALAETLFGDENSIIRVDMSEYMEKYSVSRLIGSPPGYVGFEDGGQLSEKVRKNPYSVILFDEVEKAHPDVLNVLLQVLDDGIITDAHGRRVSFKNTIIIMTSNAGAERIIDSKHIGFISDDSAEREHDEMKSNVMEEIKRFFRPEFINRIDEVIVFRALTKDDVMKIADLMLKDLKKRAKENLGVTLMYGDKLRKFIHEKGYDPKYGARPLRRAIQTHIEDALSLYMLENEFEEGDRISISVNADKVIFKKKIN</sequence>
<dbReference type="PROSITE" id="PS00871">
    <property type="entry name" value="CLPAB_2"/>
    <property type="match status" value="1"/>
</dbReference>
<dbReference type="RefSeq" id="WP_078787539.1">
    <property type="nucleotide sequence ID" value="NZ_FMTO01000009.1"/>
</dbReference>
<feature type="domain" description="Clp R" evidence="8">
    <location>
        <begin position="1"/>
        <end position="148"/>
    </location>
</feature>
<keyword evidence="10" id="KW-1185">Reference proteome</keyword>
<reference evidence="9 10" key="1">
    <citation type="submission" date="2017-02" db="EMBL/GenBank/DDBJ databases">
        <authorList>
            <person name="Peterson S.W."/>
        </authorList>
    </citation>
    <scope>NUCLEOTIDE SEQUENCE [LARGE SCALE GENOMIC DNA]</scope>
    <source>
        <strain evidence="9 10">ATCC 17233</strain>
    </source>
</reference>
<dbReference type="Proteomes" id="UP000189857">
    <property type="component" value="Unassembled WGS sequence"/>
</dbReference>
<evidence type="ECO:0000259" key="8">
    <source>
        <dbReference type="PROSITE" id="PS51903"/>
    </source>
</evidence>
<dbReference type="GO" id="GO:0008233">
    <property type="term" value="F:peptidase activity"/>
    <property type="evidence" value="ECO:0007669"/>
    <property type="project" value="UniProtKB-KW"/>
</dbReference>
<dbReference type="PROSITE" id="PS00870">
    <property type="entry name" value="CLPAB_1"/>
    <property type="match status" value="1"/>
</dbReference>
<dbReference type="GO" id="GO:0006508">
    <property type="term" value="P:proteolysis"/>
    <property type="evidence" value="ECO:0007669"/>
    <property type="project" value="UniProtKB-KW"/>
</dbReference>
<dbReference type="PRINTS" id="PR00300">
    <property type="entry name" value="CLPPROTEASEA"/>
</dbReference>
<dbReference type="InterPro" id="IPR041546">
    <property type="entry name" value="ClpA/ClpB_AAA_lid"/>
</dbReference>
<evidence type="ECO:0000256" key="3">
    <source>
        <dbReference type="ARBA" id="ARBA00022840"/>
    </source>
</evidence>
<protein>
    <submittedName>
        <fullName evidence="9">ATP-dependent Clp protease ATP-binding subunit ClpC</fullName>
    </submittedName>
</protein>
<evidence type="ECO:0000256" key="1">
    <source>
        <dbReference type="ARBA" id="ARBA00022737"/>
    </source>
</evidence>
<evidence type="ECO:0000256" key="6">
    <source>
        <dbReference type="RuleBase" id="RU004432"/>
    </source>
</evidence>
<comment type="similarity">
    <text evidence="6">Belongs to the ClpA/ClpB family.</text>
</comment>
<dbReference type="Gene3D" id="1.10.1780.10">
    <property type="entry name" value="Clp, N-terminal domain"/>
    <property type="match status" value="1"/>
</dbReference>
<gene>
    <name evidence="9" type="ORF">SAMN02745110_01707</name>
</gene>
<dbReference type="InterPro" id="IPR004176">
    <property type="entry name" value="Clp_R_N"/>
</dbReference>
<proteinExistence type="inferred from homology"/>
<evidence type="ECO:0000256" key="5">
    <source>
        <dbReference type="PROSITE-ProRule" id="PRU01251"/>
    </source>
</evidence>
<dbReference type="FunFam" id="3.40.50.300:FF:000010">
    <property type="entry name" value="Chaperone clpB 1, putative"/>
    <property type="match status" value="1"/>
</dbReference>
<dbReference type="InterPro" id="IPR036628">
    <property type="entry name" value="Clp_N_dom_sf"/>
</dbReference>
<dbReference type="FunFam" id="3.40.50.300:FF:000025">
    <property type="entry name" value="ATP-dependent Clp protease subunit"/>
    <property type="match status" value="1"/>
</dbReference>
<dbReference type="InterPro" id="IPR050130">
    <property type="entry name" value="ClpA_ClpB"/>
</dbReference>
<evidence type="ECO:0000313" key="9">
    <source>
        <dbReference type="EMBL" id="SJZ82862.1"/>
    </source>
</evidence>
<dbReference type="InterPro" id="IPR003959">
    <property type="entry name" value="ATPase_AAA_core"/>
</dbReference>
<dbReference type="InterPro" id="IPR028299">
    <property type="entry name" value="ClpA/B_CS2"/>
</dbReference>
<dbReference type="InterPro" id="IPR019489">
    <property type="entry name" value="Clp_ATPase_C"/>
</dbReference>
<dbReference type="SUPFAM" id="SSF81923">
    <property type="entry name" value="Double Clp-N motif"/>
    <property type="match status" value="2"/>
</dbReference>
<name>A0A1T4NUW9_9FIRM</name>
<dbReference type="GO" id="GO:0005737">
    <property type="term" value="C:cytoplasm"/>
    <property type="evidence" value="ECO:0007669"/>
    <property type="project" value="TreeGrafter"/>
</dbReference>
<feature type="coiled-coil region" evidence="7">
    <location>
        <begin position="424"/>
        <end position="474"/>
    </location>
</feature>
<keyword evidence="9" id="KW-0378">Hydrolase</keyword>
<dbReference type="CDD" id="cd00009">
    <property type="entry name" value="AAA"/>
    <property type="match status" value="1"/>
</dbReference>
<dbReference type="Pfam" id="PF00004">
    <property type="entry name" value="AAA"/>
    <property type="match status" value="1"/>
</dbReference>
<dbReference type="Gene3D" id="4.10.860.10">
    <property type="entry name" value="UVR domain"/>
    <property type="match status" value="1"/>
</dbReference>
<dbReference type="GO" id="GO:0034605">
    <property type="term" value="P:cellular response to heat"/>
    <property type="evidence" value="ECO:0007669"/>
    <property type="project" value="TreeGrafter"/>
</dbReference>
<dbReference type="Pfam" id="PF02861">
    <property type="entry name" value="Clp_N"/>
    <property type="match status" value="2"/>
</dbReference>
<dbReference type="CDD" id="cd19499">
    <property type="entry name" value="RecA-like_ClpB_Hsp104-like"/>
    <property type="match status" value="1"/>
</dbReference>
<keyword evidence="9" id="KW-0645">Protease</keyword>
<evidence type="ECO:0000256" key="2">
    <source>
        <dbReference type="ARBA" id="ARBA00022741"/>
    </source>
</evidence>
<keyword evidence="7" id="KW-0175">Coiled coil</keyword>
<dbReference type="PROSITE" id="PS51903">
    <property type="entry name" value="CLP_R"/>
    <property type="match status" value="1"/>
</dbReference>
<dbReference type="Pfam" id="PF17871">
    <property type="entry name" value="AAA_lid_9"/>
    <property type="match status" value="1"/>
</dbReference>
<evidence type="ECO:0000256" key="7">
    <source>
        <dbReference type="SAM" id="Coils"/>
    </source>
</evidence>